<name>A0A2G8LMB7_STIJA</name>
<dbReference type="InterPro" id="IPR004226">
    <property type="entry name" value="TBCA"/>
</dbReference>
<dbReference type="STRING" id="307972.A0A2G8LMB7"/>
<sequence>MYQKEAVDQEARIERMKQEGKDEYDIKKQHEVLGESMMMIPDCDKRIKAAYHELKNLLDAQTDAEVLASKEVKEALELLEANVPAT</sequence>
<evidence type="ECO:0000256" key="1">
    <source>
        <dbReference type="ARBA" id="ARBA00003046"/>
    </source>
</evidence>
<dbReference type="PANTHER" id="PTHR21500:SF0">
    <property type="entry name" value="TUBULIN-SPECIFIC CHAPERONE A"/>
    <property type="match status" value="1"/>
</dbReference>
<evidence type="ECO:0000256" key="2">
    <source>
        <dbReference type="ARBA" id="ARBA00006806"/>
    </source>
</evidence>
<dbReference type="GO" id="GO:0007023">
    <property type="term" value="P:post-chaperonin tubulin folding pathway"/>
    <property type="evidence" value="ECO:0007669"/>
    <property type="project" value="UniProtKB-UniRule"/>
</dbReference>
<evidence type="ECO:0000256" key="6">
    <source>
        <dbReference type="RuleBase" id="RU364030"/>
    </source>
</evidence>
<comment type="subunit">
    <text evidence="5 6">Supercomplex made of cofactors A to E. Cofactors A and D function by capturing and stabilizing tubulin in a quasi-native conformation. Cofactor E binds to the cofactor D-tubulin complex; interaction with cofactor C then causes the release of tubulin polypeptides that are committed to the native state.</text>
</comment>
<dbReference type="Pfam" id="PF02970">
    <property type="entry name" value="TBCA"/>
    <property type="match status" value="1"/>
</dbReference>
<reference evidence="7 8" key="1">
    <citation type="journal article" date="2017" name="PLoS Biol.">
        <title>The sea cucumber genome provides insights into morphological evolution and visceral regeneration.</title>
        <authorList>
            <person name="Zhang X."/>
            <person name="Sun L."/>
            <person name="Yuan J."/>
            <person name="Sun Y."/>
            <person name="Gao Y."/>
            <person name="Zhang L."/>
            <person name="Li S."/>
            <person name="Dai H."/>
            <person name="Hamel J.F."/>
            <person name="Liu C."/>
            <person name="Yu Y."/>
            <person name="Liu S."/>
            <person name="Lin W."/>
            <person name="Guo K."/>
            <person name="Jin S."/>
            <person name="Xu P."/>
            <person name="Storey K.B."/>
            <person name="Huan P."/>
            <person name="Zhang T."/>
            <person name="Zhou Y."/>
            <person name="Zhang J."/>
            <person name="Lin C."/>
            <person name="Li X."/>
            <person name="Xing L."/>
            <person name="Huo D."/>
            <person name="Sun M."/>
            <person name="Wang L."/>
            <person name="Mercier A."/>
            <person name="Li F."/>
            <person name="Yang H."/>
            <person name="Xiang J."/>
        </authorList>
    </citation>
    <scope>NUCLEOTIDE SEQUENCE [LARGE SCALE GENOMIC DNA]</scope>
    <source>
        <strain evidence="7">Shaxun</strain>
        <tissue evidence="7">Muscle</tissue>
    </source>
</reference>
<dbReference type="SUPFAM" id="SSF46988">
    <property type="entry name" value="Tubulin chaperone cofactor A"/>
    <property type="match status" value="1"/>
</dbReference>
<keyword evidence="6" id="KW-0206">Cytoskeleton</keyword>
<evidence type="ECO:0000256" key="4">
    <source>
        <dbReference type="ARBA" id="ARBA00023186"/>
    </source>
</evidence>
<comment type="similarity">
    <text evidence="2 6">Belongs to the TBCA family.</text>
</comment>
<proteinExistence type="inferred from homology"/>
<organism evidence="7 8">
    <name type="scientific">Stichopus japonicus</name>
    <name type="common">Sea cucumber</name>
    <dbReference type="NCBI Taxonomy" id="307972"/>
    <lineage>
        <taxon>Eukaryota</taxon>
        <taxon>Metazoa</taxon>
        <taxon>Echinodermata</taxon>
        <taxon>Eleutherozoa</taxon>
        <taxon>Echinozoa</taxon>
        <taxon>Holothuroidea</taxon>
        <taxon>Aspidochirotacea</taxon>
        <taxon>Aspidochirotida</taxon>
        <taxon>Stichopodidae</taxon>
        <taxon>Apostichopus</taxon>
    </lineage>
</organism>
<keyword evidence="6" id="KW-0963">Cytoplasm</keyword>
<dbReference type="Gene3D" id="1.20.58.90">
    <property type="match status" value="1"/>
</dbReference>
<keyword evidence="8" id="KW-1185">Reference proteome</keyword>
<dbReference type="PANTHER" id="PTHR21500">
    <property type="entry name" value="TUBULIN-SPECIFIC CHAPERONE A"/>
    <property type="match status" value="1"/>
</dbReference>
<dbReference type="InterPro" id="IPR036126">
    <property type="entry name" value="TBCA_sf"/>
</dbReference>
<dbReference type="GO" id="GO:0005874">
    <property type="term" value="C:microtubule"/>
    <property type="evidence" value="ECO:0007669"/>
    <property type="project" value="UniProtKB-KW"/>
</dbReference>
<evidence type="ECO:0000313" key="7">
    <source>
        <dbReference type="EMBL" id="PIK61393.1"/>
    </source>
</evidence>
<evidence type="ECO:0000256" key="3">
    <source>
        <dbReference type="ARBA" id="ARBA00015002"/>
    </source>
</evidence>
<dbReference type="Proteomes" id="UP000230750">
    <property type="component" value="Unassembled WGS sequence"/>
</dbReference>
<comment type="subcellular location">
    <subcellularLocation>
        <location evidence="6">Cytoplasm</location>
        <location evidence="6">Cytoskeleton</location>
    </subcellularLocation>
</comment>
<dbReference type="GO" id="GO:0048487">
    <property type="term" value="F:beta-tubulin binding"/>
    <property type="evidence" value="ECO:0007669"/>
    <property type="project" value="InterPro"/>
</dbReference>
<dbReference type="GO" id="GO:0005829">
    <property type="term" value="C:cytosol"/>
    <property type="evidence" value="ECO:0007669"/>
    <property type="project" value="TreeGrafter"/>
</dbReference>
<protein>
    <recommendedName>
        <fullName evidence="3 6">Tubulin-specific chaperone A</fullName>
    </recommendedName>
</protein>
<keyword evidence="6" id="KW-0493">Microtubule</keyword>
<keyword evidence="4 6" id="KW-0143">Chaperone</keyword>
<evidence type="ECO:0000313" key="8">
    <source>
        <dbReference type="Proteomes" id="UP000230750"/>
    </source>
</evidence>
<evidence type="ECO:0000256" key="5">
    <source>
        <dbReference type="ARBA" id="ARBA00026055"/>
    </source>
</evidence>
<comment type="function">
    <text evidence="1">Tubulin-folding protein; involved in the early step of the tubulin folding pathway.</text>
</comment>
<accession>A0A2G8LMB7</accession>
<dbReference type="OrthoDB" id="296187at2759"/>
<dbReference type="AlphaFoldDB" id="A0A2G8LMB7"/>
<dbReference type="GO" id="GO:0007021">
    <property type="term" value="P:tubulin complex assembly"/>
    <property type="evidence" value="ECO:0007669"/>
    <property type="project" value="UniProtKB-UniRule"/>
</dbReference>
<comment type="caution">
    <text evidence="7">The sequence shown here is derived from an EMBL/GenBank/DDBJ whole genome shotgun (WGS) entry which is preliminary data.</text>
</comment>
<gene>
    <name evidence="7" type="ORF">BSL78_01692</name>
</gene>
<dbReference type="EMBL" id="MRZV01000033">
    <property type="protein sequence ID" value="PIK61393.1"/>
    <property type="molecule type" value="Genomic_DNA"/>
</dbReference>